<proteinExistence type="predicted"/>
<evidence type="ECO:0000313" key="2">
    <source>
        <dbReference type="Proteomes" id="UP000717585"/>
    </source>
</evidence>
<organism evidence="1 2">
    <name type="scientific">Carpediemonas membranifera</name>
    <dbReference type="NCBI Taxonomy" id="201153"/>
    <lineage>
        <taxon>Eukaryota</taxon>
        <taxon>Metamonada</taxon>
        <taxon>Carpediemonas-like organisms</taxon>
        <taxon>Carpediemonas</taxon>
    </lineage>
</organism>
<keyword evidence="2" id="KW-1185">Reference proteome</keyword>
<accession>A0A8J6BZL9</accession>
<comment type="caution">
    <text evidence="1">The sequence shown here is derived from an EMBL/GenBank/DDBJ whole genome shotgun (WGS) entry which is preliminary data.</text>
</comment>
<sequence>MELGKHVNMCSSDGQKRQFPVIEELSEDDDVPVVYPEPIWEPDVEMNDMTIIPADEDTTVIREHARSTAKPQDSMITRISKVQSTSFIKLGLVLGQAFKDAGKVLQDSIQKQQDILIESGIKLNIKVPDKVKKQLMKPQSKMIVGAQRGDVAIDTIAEMLALIGTEMIRRQSRVSSTIHQVPVVCQAYDVGMSYLRGFASFYGMLAHVGMSAVDAAEETVVETIRATVNTASHMFGDDIGEIAEETTMMLVNTYMMTTSVRTVLESKRIMERLVNQTVARSAANIGEAAINEAIANVMSKALGADGPNPEAGQEVNSLIRNIAAMLAGTSMETGEDLPDADTEGLLSVTFDDVE</sequence>
<reference evidence="1" key="1">
    <citation type="submission" date="2021-05" db="EMBL/GenBank/DDBJ databases">
        <title>A free-living protist that lacks canonical eukaryotic 1 DNA replication and segregation systems.</title>
        <authorList>
            <person name="Salas-Leiva D.E."/>
            <person name="Tromer E.C."/>
            <person name="Curtis B.A."/>
            <person name="Jerlstrom-Hultqvist J."/>
            <person name="Kolisko M."/>
            <person name="Yi Z."/>
            <person name="Salas-Leiva J.S."/>
            <person name="Gallot-Lavallee L."/>
            <person name="Kops G.J.P.L."/>
            <person name="Archibald J.M."/>
            <person name="Simpson A.G.B."/>
            <person name="Roger A.J."/>
        </authorList>
    </citation>
    <scope>NUCLEOTIDE SEQUENCE</scope>
    <source>
        <strain evidence="1">BICM</strain>
    </source>
</reference>
<dbReference type="AlphaFoldDB" id="A0A8J6BZL9"/>
<dbReference type="EMBL" id="JAHDYR010000009">
    <property type="protein sequence ID" value="KAG9395661.1"/>
    <property type="molecule type" value="Genomic_DNA"/>
</dbReference>
<protein>
    <submittedName>
        <fullName evidence="1">Uncharacterized protein</fullName>
    </submittedName>
</protein>
<evidence type="ECO:0000313" key="1">
    <source>
        <dbReference type="EMBL" id="KAG9395661.1"/>
    </source>
</evidence>
<dbReference type="Proteomes" id="UP000717585">
    <property type="component" value="Unassembled WGS sequence"/>
</dbReference>
<name>A0A8J6BZL9_9EUKA</name>
<gene>
    <name evidence="1" type="ORF">J8273_2865</name>
</gene>